<dbReference type="EMBL" id="JAYFSI010000005">
    <property type="protein sequence ID" value="MEA5362628.1"/>
    <property type="molecule type" value="Genomic_DNA"/>
</dbReference>
<dbReference type="Pfam" id="PF13466">
    <property type="entry name" value="STAS_2"/>
    <property type="match status" value="1"/>
</dbReference>
<dbReference type="PROSITE" id="PS50801">
    <property type="entry name" value="STAS"/>
    <property type="match status" value="1"/>
</dbReference>
<accession>A0ABU5R920</accession>
<evidence type="ECO:0000256" key="1">
    <source>
        <dbReference type="SAM" id="MobiDB-lite"/>
    </source>
</evidence>
<feature type="domain" description="STAS" evidence="2">
    <location>
        <begin position="189"/>
        <end position="276"/>
    </location>
</feature>
<dbReference type="Proteomes" id="UP001304298">
    <property type="component" value="Unassembled WGS sequence"/>
</dbReference>
<evidence type="ECO:0000259" key="2">
    <source>
        <dbReference type="PROSITE" id="PS50801"/>
    </source>
</evidence>
<proteinExistence type="predicted"/>
<dbReference type="InterPro" id="IPR036513">
    <property type="entry name" value="STAS_dom_sf"/>
</dbReference>
<dbReference type="InterPro" id="IPR025847">
    <property type="entry name" value="MEDS_domain"/>
</dbReference>
<name>A0ABU5R920_9PSEU</name>
<feature type="region of interest" description="Disordered" evidence="1">
    <location>
        <begin position="1"/>
        <end position="22"/>
    </location>
</feature>
<dbReference type="RefSeq" id="WP_323330229.1">
    <property type="nucleotide sequence ID" value="NZ_JAYFSI010000005.1"/>
</dbReference>
<dbReference type="Gene3D" id="3.30.750.24">
    <property type="entry name" value="STAS domain"/>
    <property type="match status" value="1"/>
</dbReference>
<organism evidence="3 4">
    <name type="scientific">Amycolatopsis heterodermiae</name>
    <dbReference type="NCBI Taxonomy" id="3110235"/>
    <lineage>
        <taxon>Bacteria</taxon>
        <taxon>Bacillati</taxon>
        <taxon>Actinomycetota</taxon>
        <taxon>Actinomycetes</taxon>
        <taxon>Pseudonocardiales</taxon>
        <taxon>Pseudonocardiaceae</taxon>
        <taxon>Amycolatopsis</taxon>
    </lineage>
</organism>
<dbReference type="Pfam" id="PF14417">
    <property type="entry name" value="MEDS"/>
    <property type="match status" value="1"/>
</dbReference>
<protein>
    <submittedName>
        <fullName evidence="3">MEDS domain-containing protein</fullName>
    </submittedName>
</protein>
<evidence type="ECO:0000313" key="3">
    <source>
        <dbReference type="EMBL" id="MEA5362628.1"/>
    </source>
</evidence>
<dbReference type="SUPFAM" id="SSF52091">
    <property type="entry name" value="SpoIIaa-like"/>
    <property type="match status" value="1"/>
</dbReference>
<evidence type="ECO:0000313" key="4">
    <source>
        <dbReference type="Proteomes" id="UP001304298"/>
    </source>
</evidence>
<dbReference type="InterPro" id="IPR002645">
    <property type="entry name" value="STAS_dom"/>
</dbReference>
<dbReference type="CDD" id="cd07043">
    <property type="entry name" value="STAS_anti-anti-sigma_factors"/>
    <property type="match status" value="1"/>
</dbReference>
<reference evidence="3 4" key="1">
    <citation type="submission" date="2023-12" db="EMBL/GenBank/DDBJ databases">
        <title>Amycolatopsis sp. V23-08.</title>
        <authorList>
            <person name="Somphong A."/>
        </authorList>
    </citation>
    <scope>NUCLEOTIDE SEQUENCE [LARGE SCALE GENOMIC DNA]</scope>
    <source>
        <strain evidence="3 4">V23-08</strain>
    </source>
</reference>
<keyword evidence="4" id="KW-1185">Reference proteome</keyword>
<comment type="caution">
    <text evidence="3">The sequence shown here is derived from an EMBL/GenBank/DDBJ whole genome shotgun (WGS) entry which is preliminary data.</text>
</comment>
<feature type="compositionally biased region" description="Polar residues" evidence="1">
    <location>
        <begin position="1"/>
        <end position="11"/>
    </location>
</feature>
<dbReference type="InterPro" id="IPR058548">
    <property type="entry name" value="MlaB-like_STAS"/>
</dbReference>
<sequence length="276" mass="28799">MATDAEQSSCDSPAAMSAEGHSMLVHRSPRVARERTGAWVGAALDRGFRVLCKYTGLAWPVAELIGSAGRDPGSVTPVDAADVFADTGGRPAALRAWHEEHLGRARAEGYAGLALACDGSALRVIAPEPAARMAHERDLTELAAAAAVAVLCRYDLAVETDDDLDGLLRVHAPAVEDVVFAAYRHRDRLTLTGEIESSNAARFAAVLSAAIQAGVRTVDVAGLRLLSAAGLRALDAATAPLGRSAEQVRFLDAGPLVQRVLHVSGLLASGVIVLDN</sequence>
<gene>
    <name evidence="3" type="ORF">VA596_24040</name>
</gene>